<feature type="transmembrane region" description="Helical" evidence="1">
    <location>
        <begin position="939"/>
        <end position="960"/>
    </location>
</feature>
<evidence type="ECO:0000256" key="1">
    <source>
        <dbReference type="SAM" id="Phobius"/>
    </source>
</evidence>
<keyword evidence="3" id="KW-1185">Reference proteome</keyword>
<keyword evidence="1" id="KW-0472">Membrane</keyword>
<dbReference type="InterPro" id="IPR007981">
    <property type="entry name" value="Peptidase_A5"/>
</dbReference>
<keyword evidence="1" id="KW-1133">Transmembrane helix</keyword>
<evidence type="ECO:0000313" key="3">
    <source>
        <dbReference type="Proteomes" id="UP001432202"/>
    </source>
</evidence>
<evidence type="ECO:0000313" key="2">
    <source>
        <dbReference type="EMBL" id="WWQ61048.1"/>
    </source>
</evidence>
<dbReference type="EMBL" id="CP146016">
    <property type="protein sequence ID" value="WWQ61048.1"/>
    <property type="molecule type" value="Genomic_DNA"/>
</dbReference>
<dbReference type="GeneID" id="89335682"/>
<reference evidence="2 3" key="1">
    <citation type="submission" date="2024-02" db="EMBL/GenBank/DDBJ databases">
        <title>STSV induces naive adaptation in Sulfolobus.</title>
        <authorList>
            <person name="Xiang X."/>
            <person name="Song M."/>
        </authorList>
    </citation>
    <scope>NUCLEOTIDE SEQUENCE [LARGE SCALE GENOMIC DNA]</scope>
    <source>
        <strain evidence="2 3">RT2</strain>
    </source>
</reference>
<keyword evidence="1" id="KW-0812">Transmembrane</keyword>
<proteinExistence type="predicted"/>
<organism evidence="2 3">
    <name type="scientific">Sulfolobus tengchongensis</name>
    <dbReference type="NCBI Taxonomy" id="207809"/>
    <lineage>
        <taxon>Archaea</taxon>
        <taxon>Thermoproteota</taxon>
        <taxon>Thermoprotei</taxon>
        <taxon>Sulfolobales</taxon>
        <taxon>Sulfolobaceae</taxon>
        <taxon>Sulfolobus</taxon>
    </lineage>
</organism>
<gene>
    <name evidence="2" type="ORF">V6M85_02900</name>
</gene>
<dbReference type="Proteomes" id="UP001432202">
    <property type="component" value="Chromosome"/>
</dbReference>
<name>A0AAX4L324_9CREN</name>
<dbReference type="RefSeq" id="WP_338602776.1">
    <property type="nucleotide sequence ID" value="NZ_CP146016.1"/>
</dbReference>
<accession>A0AAX4L324</accession>
<protein>
    <submittedName>
        <fullName evidence="2">Thermopsin</fullName>
    </submittedName>
</protein>
<sequence>MPTIISTHSILISSVPRENKLLAGKIVPQGINTNPYFSEPAPMGISDIGVSPNGPFIRESTQFLGVIDLYSLSAESSFNTPCAEFQLNLVLNYNYNGQTYALWTQDVAHFNTVTHQIFFLDNIWNFTAYKASVTGVVGNGQISYSNSSGMSYYYYCASTPGNGVSLTLPTTIYLLINVTENSAGQPVIMFWYNDGYGWINYDRVTVTNVYNASNVSFLVDGYQYTGSGNYYDAELVLTGPGGGSCAYLYSSTLLYLSLEYWNGHNFQGVRNAYNYGFDTAEKVNNANVMSYYSLSNGEYVAGITAGVGFLEMLWQQDTISTLKINTGVNSGYAIVFNASVPLSEVENDISLFKVPFSNGGEVCLTLYPMEYGIIVFNSNGQMIGEASVVTTQGEAVSTNVSPFSISVVNYNILYHEVIVTLQINGFGYVTLYTNSTYPYTFQTNPIYVNGKAEDTLTIYDLPYGVEDISIYGYLFNGFYSKVNLSLIIQPQTVPITFSYSFIGNQPPTLPTITFNFPNGTTETVTLQNGQTISLPSGTNYTIQNVINDGNIRWATQNTTSGVVTSKGSLYIVYYEQDEVTFYYNLIGNGTFTIPTINYEYFNEMRSVSPPATVWVNYDSAYTYTKILNGVEPDTRAIALNYTGIITAPEVITVNYQVQYFINVNSPIPLYALINGENESFSSNWFNQGDVVQIENLSYYISSMEREIITSLSPSFTFTVEEPMNVNVKVVNQYYVTVNSTIPIYALINGQNVSLNSGWYNYGISVNIENITYYVTPLERDIIISISPKSFIVNNHINVDVKVVNQYYIKVLSKVSVKGEINGSERYLNSSWINSGSYIKILNYTYYVNNQTRCIITKITPSNSFTLNTPITINITTQRQYLVVINGESIWVNNGSVITLSANVPFYLMGKYVGTYNVSSGISITVDQPIQERFVEVPNYLIIGLIGAIITISVIVSVIILRKRK</sequence>
<dbReference type="Pfam" id="PF05317">
    <property type="entry name" value="Thermopsin"/>
    <property type="match status" value="1"/>
</dbReference>
<dbReference type="AlphaFoldDB" id="A0AAX4L324"/>